<dbReference type="InterPro" id="IPR001930">
    <property type="entry name" value="Peptidase_M1"/>
</dbReference>
<keyword evidence="8 13" id="KW-0482">Metalloprotease</keyword>
<dbReference type="GO" id="GO:0043171">
    <property type="term" value="P:peptide catabolic process"/>
    <property type="evidence" value="ECO:0007669"/>
    <property type="project" value="TreeGrafter"/>
</dbReference>
<evidence type="ECO:0000256" key="4">
    <source>
        <dbReference type="ARBA" id="ARBA00022670"/>
    </source>
</evidence>
<evidence type="ECO:0000256" key="8">
    <source>
        <dbReference type="ARBA" id="ARBA00023049"/>
    </source>
</evidence>
<feature type="site" description="Transition state stabilizer" evidence="12">
    <location>
        <position position="426"/>
    </location>
</feature>
<dbReference type="Proteomes" id="UP001652661">
    <property type="component" value="Chromosome 3R"/>
</dbReference>
<feature type="domain" description="Peptidase M1 membrane alanine aminopeptidase" evidence="15">
    <location>
        <begin position="270"/>
        <end position="496"/>
    </location>
</feature>
<dbReference type="InterPro" id="IPR027268">
    <property type="entry name" value="Peptidase_M4/M1_CTD_sf"/>
</dbReference>
<dbReference type="Pfam" id="PF01433">
    <property type="entry name" value="Peptidase_M1"/>
    <property type="match status" value="1"/>
</dbReference>
<feature type="binding site" evidence="11">
    <location>
        <position position="344"/>
    </location>
    <ligand>
        <name>Zn(2+)</name>
        <dbReference type="ChEBI" id="CHEBI:29105"/>
        <note>catalytic</note>
    </ligand>
</feature>
<keyword evidence="3" id="KW-0336">GPI-anchor</keyword>
<dbReference type="GO" id="GO:0008270">
    <property type="term" value="F:zinc ion binding"/>
    <property type="evidence" value="ECO:0007669"/>
    <property type="project" value="InterPro"/>
</dbReference>
<feature type="chain" id="PRO_5046730457" description="Aminopeptidase" evidence="14">
    <location>
        <begin position="22"/>
        <end position="979"/>
    </location>
</feature>
<evidence type="ECO:0000256" key="3">
    <source>
        <dbReference type="ARBA" id="ARBA00022622"/>
    </source>
</evidence>
<dbReference type="SUPFAM" id="SSF63737">
    <property type="entry name" value="Leukotriene A4 hydrolase N-terminal domain"/>
    <property type="match status" value="1"/>
</dbReference>
<evidence type="ECO:0000256" key="13">
    <source>
        <dbReference type="RuleBase" id="RU364040"/>
    </source>
</evidence>
<evidence type="ECO:0000259" key="16">
    <source>
        <dbReference type="Pfam" id="PF11838"/>
    </source>
</evidence>
<dbReference type="RefSeq" id="XP_017020330.2">
    <property type="nucleotide sequence ID" value="XM_017164841.3"/>
</dbReference>
<dbReference type="GO" id="GO:0005615">
    <property type="term" value="C:extracellular space"/>
    <property type="evidence" value="ECO:0007669"/>
    <property type="project" value="TreeGrafter"/>
</dbReference>
<keyword evidence="14" id="KW-0732">Signal</keyword>
<organism evidence="18 19">
    <name type="scientific">Drosophila kikkawai</name>
    <name type="common">Fruit fly</name>
    <dbReference type="NCBI Taxonomy" id="30033"/>
    <lineage>
        <taxon>Eukaryota</taxon>
        <taxon>Metazoa</taxon>
        <taxon>Ecdysozoa</taxon>
        <taxon>Arthropoda</taxon>
        <taxon>Hexapoda</taxon>
        <taxon>Insecta</taxon>
        <taxon>Pterygota</taxon>
        <taxon>Neoptera</taxon>
        <taxon>Endopterygota</taxon>
        <taxon>Diptera</taxon>
        <taxon>Brachycera</taxon>
        <taxon>Muscomorpha</taxon>
        <taxon>Ephydroidea</taxon>
        <taxon>Drosophilidae</taxon>
        <taxon>Drosophila</taxon>
        <taxon>Sophophora</taxon>
    </lineage>
</organism>
<feature type="signal peptide" evidence="14">
    <location>
        <begin position="1"/>
        <end position="21"/>
    </location>
</feature>
<evidence type="ECO:0000259" key="17">
    <source>
        <dbReference type="Pfam" id="PF17900"/>
    </source>
</evidence>
<feature type="active site" description="Proton acceptor" evidence="10">
    <location>
        <position position="341"/>
    </location>
</feature>
<dbReference type="PANTHER" id="PTHR11533:SF299">
    <property type="entry name" value="AMINOPEPTIDASE"/>
    <property type="match status" value="1"/>
</dbReference>
<keyword evidence="9" id="KW-0449">Lipoprotein</keyword>
<feature type="binding site" evidence="11">
    <location>
        <position position="363"/>
    </location>
    <ligand>
        <name>Zn(2+)</name>
        <dbReference type="ChEBI" id="CHEBI:29105"/>
        <note>catalytic</note>
    </ligand>
</feature>
<dbReference type="SUPFAM" id="SSF55486">
    <property type="entry name" value="Metalloproteases ('zincins'), catalytic domain"/>
    <property type="match status" value="1"/>
</dbReference>
<evidence type="ECO:0000256" key="11">
    <source>
        <dbReference type="PIRSR" id="PIRSR634016-3"/>
    </source>
</evidence>
<keyword evidence="4 13" id="KW-0645">Protease</keyword>
<evidence type="ECO:0000256" key="9">
    <source>
        <dbReference type="ARBA" id="ARBA00023288"/>
    </source>
</evidence>
<dbReference type="CDD" id="cd09601">
    <property type="entry name" value="M1_APN-Q_like"/>
    <property type="match status" value="1"/>
</dbReference>
<dbReference type="Gene3D" id="2.60.40.1910">
    <property type="match status" value="1"/>
</dbReference>
<dbReference type="InterPro" id="IPR024571">
    <property type="entry name" value="ERAP1-like_C_dom"/>
</dbReference>
<dbReference type="Gene3D" id="1.25.50.20">
    <property type="match status" value="1"/>
</dbReference>
<evidence type="ECO:0000256" key="1">
    <source>
        <dbReference type="ARBA" id="ARBA00004609"/>
    </source>
</evidence>
<feature type="binding site" evidence="11">
    <location>
        <position position="340"/>
    </location>
    <ligand>
        <name>Zn(2+)</name>
        <dbReference type="ChEBI" id="CHEBI:29105"/>
        <note>catalytic</note>
    </ligand>
</feature>
<evidence type="ECO:0000256" key="2">
    <source>
        <dbReference type="ARBA" id="ARBA00010136"/>
    </source>
</evidence>
<evidence type="ECO:0000313" key="19">
    <source>
        <dbReference type="RefSeq" id="XP_017020330.2"/>
    </source>
</evidence>
<evidence type="ECO:0000256" key="5">
    <source>
        <dbReference type="ARBA" id="ARBA00022723"/>
    </source>
</evidence>
<dbReference type="Pfam" id="PF11838">
    <property type="entry name" value="ERAP1_C"/>
    <property type="match status" value="1"/>
</dbReference>
<dbReference type="Gene3D" id="1.10.390.10">
    <property type="entry name" value="Neutral Protease Domain 2"/>
    <property type="match status" value="1"/>
</dbReference>
<comment type="cofactor">
    <cofactor evidence="11 13">
        <name>Zn(2+)</name>
        <dbReference type="ChEBI" id="CHEBI:29105"/>
    </cofactor>
    <text evidence="11 13">Binds 1 zinc ion per subunit.</text>
</comment>
<dbReference type="GO" id="GO:0098552">
    <property type="term" value="C:side of membrane"/>
    <property type="evidence" value="ECO:0007669"/>
    <property type="project" value="UniProtKB-KW"/>
</dbReference>
<keyword evidence="18" id="KW-1185">Reference proteome</keyword>
<evidence type="ECO:0000256" key="10">
    <source>
        <dbReference type="PIRSR" id="PIRSR634016-1"/>
    </source>
</evidence>
<accession>A0A6P4HXA1</accession>
<dbReference type="InterPro" id="IPR050344">
    <property type="entry name" value="Peptidase_M1_aminopeptidases"/>
</dbReference>
<evidence type="ECO:0000256" key="7">
    <source>
        <dbReference type="ARBA" id="ARBA00022833"/>
    </source>
</evidence>
<keyword evidence="13 19" id="KW-0031">Aminopeptidase</keyword>
<keyword evidence="3" id="KW-0472">Membrane</keyword>
<dbReference type="OrthoDB" id="10031169at2759"/>
<dbReference type="Gene3D" id="2.60.40.1730">
    <property type="entry name" value="tricorn interacting facor f3 domain"/>
    <property type="match status" value="1"/>
</dbReference>
<dbReference type="GO" id="GO:0005886">
    <property type="term" value="C:plasma membrane"/>
    <property type="evidence" value="ECO:0007669"/>
    <property type="project" value="UniProtKB-SubCell"/>
</dbReference>
<dbReference type="PRINTS" id="PR00756">
    <property type="entry name" value="ALADIPTASE"/>
</dbReference>
<dbReference type="InterPro" id="IPR045357">
    <property type="entry name" value="Aminopeptidase_N-like_N"/>
</dbReference>
<dbReference type="GO" id="GO:0006508">
    <property type="term" value="P:proteolysis"/>
    <property type="evidence" value="ECO:0007669"/>
    <property type="project" value="UniProtKB-KW"/>
</dbReference>
<protein>
    <recommendedName>
        <fullName evidence="13">Aminopeptidase</fullName>
        <ecNumber evidence="13">3.4.11.-</ecNumber>
    </recommendedName>
</protein>
<dbReference type="InterPro" id="IPR042097">
    <property type="entry name" value="Aminopeptidase_N-like_N_sf"/>
</dbReference>
<dbReference type="InterPro" id="IPR014782">
    <property type="entry name" value="Peptidase_M1_dom"/>
</dbReference>
<evidence type="ECO:0000256" key="12">
    <source>
        <dbReference type="PIRSR" id="PIRSR634016-4"/>
    </source>
</evidence>
<dbReference type="GO" id="GO:0005737">
    <property type="term" value="C:cytoplasm"/>
    <property type="evidence" value="ECO:0007669"/>
    <property type="project" value="TreeGrafter"/>
</dbReference>
<dbReference type="GO" id="GO:0070006">
    <property type="term" value="F:metalloaminopeptidase activity"/>
    <property type="evidence" value="ECO:0007669"/>
    <property type="project" value="TreeGrafter"/>
</dbReference>
<evidence type="ECO:0000256" key="6">
    <source>
        <dbReference type="ARBA" id="ARBA00022801"/>
    </source>
</evidence>
<dbReference type="EC" id="3.4.11.-" evidence="13"/>
<dbReference type="PANTHER" id="PTHR11533">
    <property type="entry name" value="PROTEASE M1 ZINC METALLOPROTEASE"/>
    <property type="match status" value="1"/>
</dbReference>
<comment type="similarity">
    <text evidence="2 13">Belongs to the peptidase M1 family.</text>
</comment>
<evidence type="ECO:0000313" key="18">
    <source>
        <dbReference type="Proteomes" id="UP001652661"/>
    </source>
</evidence>
<gene>
    <name evidence="19" type="primary">LOC108073286</name>
</gene>
<sequence length="979" mass="113505">MITPAAFSCAFLFLLAPMVRGSLPGRDRPSLRLPNETYPLLYRLHISSDIHQGTLLFSGNATIDVAIRQSTNEIVLHAKNLTDIQITVRQLTGNEVEGGWEIVDDLTHTVNQDAAFLIIHPRENYQAFEAGQRYRLEILYTAIMKSKPMGLYYMDYKDEQSNRTVYVAATQSEPTYARLIFPCYDEPGFKSNFSIKLTHGSSHSAISNMPVKEVVTHGDLTTTLFYPTPPMSTYLVAFVISNFDSISETFRGVTQSIYSSPSTKEKGQSALKNAVRTVAAFEDYFGVSYPLQKLDHVALKKNYGAAMENWGLITFKEANLLQQDSEDLHKRVMDKITQNHEIAHQWFGNLVSPEWWTYAWMNEGFATYFSYVITDLLYPEDKVMDIFVADEADRAYSYNSFFDVRPMSSYVEKEKDIMAAFDIITYKRAACVIKMFHHAFRQKIFVRAISRFLEKYRYTVANELDLFDALQAELQEDEYFSHQVWASKIRDIMLSWTHSEWMPIVVVTRNFENNSITFSQRSIHSKDELWWIPLNFATAQAPSFEDTQVDFFMPPQSQYSVTLEDLKMQLGGRDWIIVNKQQTGFYHVHYDTDNLRAIARQLQTNHTLIHPVNRAALFRDLKPLIEHNEIEQVDVLFEMLKYLEFEEDMLPWNQVADTIEFLRRNLFGTASEKLFNEFVRRLVNPIFRRLYLDPATEHVSNSALDAGQVIVQMACLADSQECLEYTRRLTKEYIFKKINLTNDWDYYATYDTVLCMGVRYLSDRDFYAVIDMMQAADRNTVYYDDMIYSLRCTQSHRHLLYYLEVLLGENSTHWILSDPEAMMYLSYVYKSNLAARPVIWQYIDRNYKLLCRSPNFVEIFNQIAEFVPRQQRPQFERLRQAIASHMDLESPSTSKQLIESNSPLVGKKGKIAENFLDKFQQQIYSWLISEVPPETAKSDAILAASLSVANGSSRPQGILKDATRVVRSALRSIDSSFYR</sequence>
<feature type="domain" description="Aminopeptidase N-like N-terminal" evidence="17">
    <location>
        <begin position="39"/>
        <end position="235"/>
    </location>
</feature>
<dbReference type="InterPro" id="IPR034016">
    <property type="entry name" value="M1_APN-typ"/>
</dbReference>
<keyword evidence="7 11" id="KW-0862">Zinc</keyword>
<evidence type="ECO:0000256" key="14">
    <source>
        <dbReference type="SAM" id="SignalP"/>
    </source>
</evidence>
<dbReference type="Pfam" id="PF17900">
    <property type="entry name" value="Peptidase_M1_N"/>
    <property type="match status" value="1"/>
</dbReference>
<keyword evidence="5 11" id="KW-0479">Metal-binding</keyword>
<reference evidence="19" key="1">
    <citation type="submission" date="2025-08" db="UniProtKB">
        <authorList>
            <consortium name="RefSeq"/>
        </authorList>
    </citation>
    <scope>IDENTIFICATION</scope>
    <source>
        <strain evidence="19">14028-0561.14</strain>
        <tissue evidence="19">Whole fly</tissue>
    </source>
</reference>
<dbReference type="GeneID" id="108073286"/>
<name>A0A6P4HXA1_DROKI</name>
<comment type="subcellular location">
    <subcellularLocation>
        <location evidence="1">Cell membrane</location>
        <topology evidence="1">Lipid-anchor</topology>
        <topology evidence="1">GPI-anchor</topology>
    </subcellularLocation>
</comment>
<keyword evidence="3" id="KW-0325">Glycoprotein</keyword>
<keyword evidence="6 13" id="KW-0378">Hydrolase</keyword>
<feature type="domain" description="ERAP1-like C-terminal" evidence="16">
    <location>
        <begin position="575"/>
        <end position="852"/>
    </location>
</feature>
<evidence type="ECO:0000259" key="15">
    <source>
        <dbReference type="Pfam" id="PF01433"/>
    </source>
</evidence>
<dbReference type="GO" id="GO:0042277">
    <property type="term" value="F:peptide binding"/>
    <property type="evidence" value="ECO:0007669"/>
    <property type="project" value="TreeGrafter"/>
</dbReference>
<proteinExistence type="inferred from homology"/>